<feature type="compositionally biased region" description="Basic residues" evidence="5">
    <location>
        <begin position="10"/>
        <end position="19"/>
    </location>
</feature>
<dbReference type="Pfam" id="PF01494">
    <property type="entry name" value="FAD_binding_3"/>
    <property type="match status" value="1"/>
</dbReference>
<evidence type="ECO:0000259" key="7">
    <source>
        <dbReference type="Pfam" id="PF26188"/>
    </source>
</evidence>
<feature type="domain" description="RNA-editing substrate-binding complex 6 protein" evidence="7">
    <location>
        <begin position="121"/>
        <end position="288"/>
    </location>
</feature>
<feature type="domain" description="FAD-binding" evidence="6">
    <location>
        <begin position="542"/>
        <end position="892"/>
    </location>
</feature>
<evidence type="ECO:0000313" key="8">
    <source>
        <dbReference type="EMBL" id="CAE7303028.1"/>
    </source>
</evidence>
<evidence type="ECO:0000259" key="6">
    <source>
        <dbReference type="Pfam" id="PF01494"/>
    </source>
</evidence>
<dbReference type="SUPFAM" id="SSF51905">
    <property type="entry name" value="FAD/NAD(P)-binding domain"/>
    <property type="match status" value="1"/>
</dbReference>
<organism evidence="8 9">
    <name type="scientific">Symbiodinium natans</name>
    <dbReference type="NCBI Taxonomy" id="878477"/>
    <lineage>
        <taxon>Eukaryota</taxon>
        <taxon>Sar</taxon>
        <taxon>Alveolata</taxon>
        <taxon>Dinophyceae</taxon>
        <taxon>Suessiales</taxon>
        <taxon>Symbiodiniaceae</taxon>
        <taxon>Symbiodinium</taxon>
    </lineage>
</organism>
<feature type="region of interest" description="Disordered" evidence="5">
    <location>
        <begin position="974"/>
        <end position="1018"/>
    </location>
</feature>
<dbReference type="PANTHER" id="PTHR46972:SF1">
    <property type="entry name" value="FAD DEPENDENT OXIDOREDUCTASE DOMAIN-CONTAINING PROTEIN"/>
    <property type="match status" value="1"/>
</dbReference>
<evidence type="ECO:0000256" key="2">
    <source>
        <dbReference type="ARBA" id="ARBA00022827"/>
    </source>
</evidence>
<dbReference type="GO" id="GO:0004497">
    <property type="term" value="F:monooxygenase activity"/>
    <property type="evidence" value="ECO:0007669"/>
    <property type="project" value="UniProtKB-KW"/>
</dbReference>
<proteinExistence type="predicted"/>
<feature type="domain" description="RNA-editing substrate-binding complex 6 protein" evidence="7">
    <location>
        <begin position="297"/>
        <end position="521"/>
    </location>
</feature>
<reference evidence="8" key="1">
    <citation type="submission" date="2021-02" db="EMBL/GenBank/DDBJ databases">
        <authorList>
            <person name="Dougan E. K."/>
            <person name="Rhodes N."/>
            <person name="Thang M."/>
            <person name="Chan C."/>
        </authorList>
    </citation>
    <scope>NUCLEOTIDE SEQUENCE</scope>
</reference>
<dbReference type="InterPro" id="IPR036188">
    <property type="entry name" value="FAD/NAD-bd_sf"/>
</dbReference>
<dbReference type="EMBL" id="CAJNDS010002068">
    <property type="protein sequence ID" value="CAE7303028.1"/>
    <property type="molecule type" value="Genomic_DNA"/>
</dbReference>
<dbReference type="GO" id="GO:0071949">
    <property type="term" value="F:FAD binding"/>
    <property type="evidence" value="ECO:0007669"/>
    <property type="project" value="InterPro"/>
</dbReference>
<evidence type="ECO:0000256" key="4">
    <source>
        <dbReference type="ARBA" id="ARBA00023033"/>
    </source>
</evidence>
<evidence type="ECO:0000256" key="3">
    <source>
        <dbReference type="ARBA" id="ARBA00023002"/>
    </source>
</evidence>
<keyword evidence="4" id="KW-0503">Monooxygenase</keyword>
<accession>A0A812NEK0</accession>
<dbReference type="PANTHER" id="PTHR46972">
    <property type="entry name" value="MONOOXYGENASE ASQM-RELATED"/>
    <property type="match status" value="1"/>
</dbReference>
<keyword evidence="2" id="KW-0274">FAD</keyword>
<evidence type="ECO:0000256" key="5">
    <source>
        <dbReference type="SAM" id="MobiDB-lite"/>
    </source>
</evidence>
<keyword evidence="9" id="KW-1185">Reference proteome</keyword>
<evidence type="ECO:0000313" key="9">
    <source>
        <dbReference type="Proteomes" id="UP000604046"/>
    </source>
</evidence>
<dbReference type="OrthoDB" id="5955355at2759"/>
<keyword evidence="1" id="KW-0285">Flavoprotein</keyword>
<comment type="caution">
    <text evidence="8">The sequence shown here is derived from an EMBL/GenBank/DDBJ whole genome shotgun (WGS) entry which is preliminary data.</text>
</comment>
<keyword evidence="3" id="KW-0560">Oxidoreductase</keyword>
<dbReference type="Gene3D" id="3.50.50.60">
    <property type="entry name" value="FAD/NAD(P)-binding domain"/>
    <property type="match status" value="1"/>
</dbReference>
<dbReference type="AlphaFoldDB" id="A0A812NEK0"/>
<name>A0A812NEK0_9DINO</name>
<dbReference type="Proteomes" id="UP000604046">
    <property type="component" value="Unassembled WGS sequence"/>
</dbReference>
<dbReference type="InterPro" id="IPR058917">
    <property type="entry name" value="RESC6_dom"/>
</dbReference>
<gene>
    <name evidence="8" type="primary">auaG</name>
    <name evidence="8" type="ORF">SNAT2548_LOCUS15940</name>
</gene>
<feature type="region of interest" description="Disordered" evidence="5">
    <location>
        <begin position="1"/>
        <end position="24"/>
    </location>
</feature>
<dbReference type="Pfam" id="PF26188">
    <property type="entry name" value="RESC6"/>
    <property type="match status" value="2"/>
</dbReference>
<dbReference type="InterPro" id="IPR002938">
    <property type="entry name" value="FAD-bd"/>
</dbReference>
<sequence>MGVNGATKGKGGRKGKRPGKASDETVSPALLNSFIKNSWTIDTLFQNCSQYLAKFNHIHVSACWNKLGHLARDSEQWFLDPSNKPALESLVQHTLTVVKGPEIEARQLANIVHGIVKSGACKARTDSLAALMTALAAVLREHLGNCNAQELANVAWAFAKAGHADAELFNALAAAAQQRWYLDNFNAQEAANTTWAFATAGHSDGKLFKALGELVEQRLESFTTQGLANTVWAFAKANFLDARLLRILGSMARQSIDSFNEMDLANTAWAFARLGQFDSDLFAALAKSAEWHLEQKSFNAQGLASTVWAFAKAGYREAALFEAFAKAIRQRLGGKMGSDFNSQDLANTAWAFAKACHLDEGLFMALSVAAQQCLDEFNAQDLGNIAWAFAKAGHFDEELFKSVARSFCNGKRNLDDLNAPHVANIAWAFAKADVKLDVSLFSALARSAAQRVGDFSAQETATLAWVFASANQLDQGLFTSLADSVLGCLDDFDEEELDNMEWAFARAGKKGIVKTLQKRKKSSGAATTLTALATSAVPKCGQIVVVGGGIGGAAVAVALQNKGFDVVVLEADPSFDSRKQGYGLTIQGYGSTTQTLGIELARDDAPSTSHYTFSHAGEILGFFGEAFGSTSKDRKESQSVSSGRFIHIPRQLLRKRIVEKLHPGTIRWNSKLKGFTCSTKANKSKKNGVRIALTDGTTLDAALLVGSDGIFSTVRRQLALPGDRLNYVGLVVVLGIITEEELRVPLAHRRIFETVDGCTRIYAMPFTTASTMWQLSFPMGEEAAKKLCKDQASLKAEIQRRCGAWHSPIPEMLRETPLDSFSGYPVYDRDLLEPGALRNSEDRLRRVTLIGDAAHPMTPFKAQGANQALSDAVLFAEVLTESVNKHGEAGLVEALPLFEGKMLARSARMVVGSREKAREMHSKLALQPARKVQRETGLDPQKAIRLLREKGIGAQCGADPRGLDALVAEAIAQPGAPQADASTPSAARRGRKRARAVPVEEGEAQESPKLPRVEPQPAPPLAREPLWGYFDAAWHKCFLLETKKSGRHKVPKGCGLLRRKLQTSDPKP</sequence>
<evidence type="ECO:0000256" key="1">
    <source>
        <dbReference type="ARBA" id="ARBA00022630"/>
    </source>
</evidence>
<protein>
    <submittedName>
        <fullName evidence="8">AuaG protein</fullName>
    </submittedName>
</protein>
<dbReference type="PRINTS" id="PR00420">
    <property type="entry name" value="RNGMNOXGNASE"/>
</dbReference>